<feature type="transmembrane region" description="Helical" evidence="1">
    <location>
        <begin position="36"/>
        <end position="56"/>
    </location>
</feature>
<name>A0A919S4V9_9ACTN</name>
<evidence type="ECO:0000313" key="2">
    <source>
        <dbReference type="EMBL" id="GIM63541.1"/>
    </source>
</evidence>
<keyword evidence="3" id="KW-1185">Reference proteome</keyword>
<evidence type="ECO:0000313" key="3">
    <source>
        <dbReference type="Proteomes" id="UP000681340"/>
    </source>
</evidence>
<accession>A0A919S4V9</accession>
<dbReference type="Proteomes" id="UP000681340">
    <property type="component" value="Unassembled WGS sequence"/>
</dbReference>
<keyword evidence="1" id="KW-1133">Transmembrane helix</keyword>
<keyword evidence="1" id="KW-0812">Transmembrane</keyword>
<dbReference type="AlphaFoldDB" id="A0A919S4V9"/>
<organism evidence="2 3">
    <name type="scientific">Actinoplanes auranticolor</name>
    <dbReference type="NCBI Taxonomy" id="47988"/>
    <lineage>
        <taxon>Bacteria</taxon>
        <taxon>Bacillati</taxon>
        <taxon>Actinomycetota</taxon>
        <taxon>Actinomycetes</taxon>
        <taxon>Micromonosporales</taxon>
        <taxon>Micromonosporaceae</taxon>
        <taxon>Actinoplanes</taxon>
    </lineage>
</organism>
<dbReference type="EMBL" id="BOQL01000005">
    <property type="protein sequence ID" value="GIM63541.1"/>
    <property type="molecule type" value="Genomic_DNA"/>
</dbReference>
<protein>
    <submittedName>
        <fullName evidence="2">Uncharacterized protein</fullName>
    </submittedName>
</protein>
<reference evidence="2" key="1">
    <citation type="submission" date="2021-03" db="EMBL/GenBank/DDBJ databases">
        <title>Whole genome shotgun sequence of Actinoplanes auranticolor NBRC 12245.</title>
        <authorList>
            <person name="Komaki H."/>
            <person name="Tamura T."/>
        </authorList>
    </citation>
    <scope>NUCLEOTIDE SEQUENCE</scope>
    <source>
        <strain evidence="2">NBRC 12245</strain>
    </source>
</reference>
<keyword evidence="1" id="KW-0472">Membrane</keyword>
<sequence>MATGIASLLVVTVAAVLFTSDELMAPLRSPLTDVRVYFAISCFFLISSVLQLLRVISRRQHVIKTGLVLAMALEQVALMGRTDERLVRDVVLVRNALIVAGETSAAERVQGALKGAER</sequence>
<proteinExistence type="predicted"/>
<gene>
    <name evidence="2" type="ORF">Aau02nite_04680</name>
</gene>
<evidence type="ECO:0000256" key="1">
    <source>
        <dbReference type="SAM" id="Phobius"/>
    </source>
</evidence>
<comment type="caution">
    <text evidence="2">The sequence shown here is derived from an EMBL/GenBank/DDBJ whole genome shotgun (WGS) entry which is preliminary data.</text>
</comment>